<dbReference type="GeneID" id="14904962"/>
<dbReference type="EMBL" id="GL984205">
    <property type="protein sequence ID" value="EGR28875.1"/>
    <property type="molecule type" value="Genomic_DNA"/>
</dbReference>
<dbReference type="InterPro" id="IPR006214">
    <property type="entry name" value="Bax_inhibitor_1-related"/>
</dbReference>
<reference evidence="6 7" key="1">
    <citation type="submission" date="2011-07" db="EMBL/GenBank/DDBJ databases">
        <authorList>
            <person name="Coyne R."/>
            <person name="Brami D."/>
            <person name="Johnson J."/>
            <person name="Hostetler J."/>
            <person name="Hannick L."/>
            <person name="Clark T."/>
            <person name="Cassidy-Hanley D."/>
            <person name="Inman J."/>
        </authorList>
    </citation>
    <scope>NUCLEOTIDE SEQUENCE [LARGE SCALE GENOMIC DNA]</scope>
    <source>
        <strain evidence="6 7">G5</strain>
    </source>
</reference>
<evidence type="ECO:0000256" key="5">
    <source>
        <dbReference type="RuleBase" id="RU004379"/>
    </source>
</evidence>
<dbReference type="eggNOG" id="KOG2322">
    <property type="taxonomic scope" value="Eukaryota"/>
</dbReference>
<dbReference type="AlphaFoldDB" id="G0R0W4"/>
<feature type="transmembrane region" description="Helical" evidence="5">
    <location>
        <begin position="261"/>
        <end position="278"/>
    </location>
</feature>
<accession>G0R0W4</accession>
<name>G0R0W4_ICHMU</name>
<evidence type="ECO:0000256" key="4">
    <source>
        <dbReference type="ARBA" id="ARBA00023136"/>
    </source>
</evidence>
<keyword evidence="7" id="KW-1185">Reference proteome</keyword>
<keyword evidence="4 5" id="KW-0472">Membrane</keyword>
<dbReference type="OrthoDB" id="7933078at2759"/>
<dbReference type="Proteomes" id="UP000008983">
    <property type="component" value="Unassembled WGS sequence"/>
</dbReference>
<dbReference type="GO" id="GO:0016020">
    <property type="term" value="C:membrane"/>
    <property type="evidence" value="ECO:0007669"/>
    <property type="project" value="UniProtKB-SubCell"/>
</dbReference>
<dbReference type="PANTHER" id="PTHR23291">
    <property type="entry name" value="BAX INHIBITOR-RELATED"/>
    <property type="match status" value="1"/>
</dbReference>
<dbReference type="RefSeq" id="XP_004030111.1">
    <property type="nucleotide sequence ID" value="XM_004030063.1"/>
</dbReference>
<evidence type="ECO:0000256" key="1">
    <source>
        <dbReference type="ARBA" id="ARBA00004141"/>
    </source>
</evidence>
<evidence type="ECO:0000256" key="3">
    <source>
        <dbReference type="ARBA" id="ARBA00022989"/>
    </source>
</evidence>
<sequence>MGQTLQSENIFCKHGGYRKGNLGHLTKIANYQIWDKFKSEYLEKTNKNNNTDIGQHKILEQSTESKNIDDIKEEIGNNENHQNNNQDFNYDIESFFNNQNNSQIDNNDQQQCENEDIWNFSKQSSNEQNNQYNNYVSNPQQEYDLENQYDDKLTQGLLGNSRMGFILARQVPQNYICLILFTLAMSYMVSCTCSILGSQNNGQNLVLIAAVMTLGVSLALTAYAFYTKTDFTMMGGFIFCFFIVLIIFGFFATFSHQKTIYIIYCALSVILYSIYLIYDTQLIAGGKKYELSVDDYVVGAMMLYIDIIMIFLELLKILQASR</sequence>
<keyword evidence="2 5" id="KW-0812">Transmembrane</keyword>
<protein>
    <submittedName>
        <fullName evidence="6">Uncharacterized protein</fullName>
    </submittedName>
</protein>
<feature type="transmembrane region" description="Helical" evidence="5">
    <location>
        <begin position="205"/>
        <end position="226"/>
    </location>
</feature>
<dbReference type="Pfam" id="PF01027">
    <property type="entry name" value="Bax1-I"/>
    <property type="match status" value="1"/>
</dbReference>
<dbReference type="OMA" id="WAYVHPA"/>
<gene>
    <name evidence="6" type="ORF">IMG5_167280</name>
</gene>
<keyword evidence="3 5" id="KW-1133">Transmembrane helix</keyword>
<evidence type="ECO:0000313" key="6">
    <source>
        <dbReference type="EMBL" id="EGR28875.1"/>
    </source>
</evidence>
<dbReference type="PANTHER" id="PTHR23291:SF47">
    <property type="entry name" value="TRANSMEMBRANE BAX INHIBITOR MOTIF CONTAINING 7"/>
    <property type="match status" value="1"/>
</dbReference>
<dbReference type="InParanoid" id="G0R0W4"/>
<proteinExistence type="inferred from homology"/>
<feature type="transmembrane region" description="Helical" evidence="5">
    <location>
        <begin position="298"/>
        <end position="318"/>
    </location>
</feature>
<dbReference type="STRING" id="857967.G0R0W4"/>
<comment type="similarity">
    <text evidence="5">Belongs to the BI1 family.</text>
</comment>
<comment type="subcellular location">
    <subcellularLocation>
        <location evidence="1">Membrane</location>
        <topology evidence="1">Multi-pass membrane protein</topology>
    </subcellularLocation>
</comment>
<evidence type="ECO:0000313" key="7">
    <source>
        <dbReference type="Proteomes" id="UP000008983"/>
    </source>
</evidence>
<organism evidence="6 7">
    <name type="scientific">Ichthyophthirius multifiliis</name>
    <name type="common">White spot disease agent</name>
    <name type="synonym">Ich</name>
    <dbReference type="NCBI Taxonomy" id="5932"/>
    <lineage>
        <taxon>Eukaryota</taxon>
        <taxon>Sar</taxon>
        <taxon>Alveolata</taxon>
        <taxon>Ciliophora</taxon>
        <taxon>Intramacronucleata</taxon>
        <taxon>Oligohymenophorea</taxon>
        <taxon>Hymenostomatida</taxon>
        <taxon>Ophryoglenina</taxon>
        <taxon>Ichthyophthirius</taxon>
    </lineage>
</organism>
<feature type="transmembrane region" description="Helical" evidence="5">
    <location>
        <begin position="178"/>
        <end position="198"/>
    </location>
</feature>
<feature type="transmembrane region" description="Helical" evidence="5">
    <location>
        <begin position="232"/>
        <end position="254"/>
    </location>
</feature>
<evidence type="ECO:0000256" key="2">
    <source>
        <dbReference type="ARBA" id="ARBA00022692"/>
    </source>
</evidence>